<accession>A0ACC1SN13</accession>
<evidence type="ECO:0000313" key="1">
    <source>
        <dbReference type="EMBL" id="KAJ3543120.1"/>
    </source>
</evidence>
<dbReference type="EMBL" id="JANRMS010000260">
    <property type="protein sequence ID" value="KAJ3543120.1"/>
    <property type="molecule type" value="Genomic_DNA"/>
</dbReference>
<gene>
    <name evidence="1" type="ORF">NM208_g3741</name>
</gene>
<evidence type="ECO:0000313" key="2">
    <source>
        <dbReference type="Proteomes" id="UP001148629"/>
    </source>
</evidence>
<sequence length="688" mass="77918">MWICTIHAGTAAWNLDAGLLSRLGDASVDLSDFYTPASIPRNSFWRRAWLFERDIWAAQLSCSLILLLSDRQFASAVLGSCRHSLAAAAMSTRSDVNKEDPTGVPCIARTPAPRPKRRSRNQELQERLARCERVVEQLEDLASVTPAYDDSPQALQAPPTPPKCWTGELAMEEGGVRFIDDFLIARLRGEINAIRDILGSRAFEQDNESHDMGWLVAQGPQVLQNFQPSPAHLFALWHIFLGRVHPLTKVIHPPSLQPYVVQAASSFSDLSLSYQGLLFSILAIAAMSLRDEEAERLLNMTRLEALNKFSKGARIALAQAQCWKRYDMTTLQAMFLHMSSLRSRFDRHGLWVLTGMAVRIAQKMGYHQDGTTLQLPPFETEMRRRIWWQLVLLDTTTAIASGSNQLALPGNWNTQQPQNLNDADLYPELREAPTPRAGPTEMGFCLVLYQITKFLTHAAELGVSTVFRDVTHDNAACSPEINASFLDKTKLAEEKLRNDLSQVYTDFLSIEAGEVHRAALTLQSIVLSRLTHEGALKGIFEKTIEIQDADDFLLQIFTLYSERTLQIYDTMSSNEFLWFFKSHFLHEAITVMAGKICLRPTGPLADHAWRVIERIYAYHPELEEVNSPQAEARLILNAWELRQQNHDLSKPPLETPQFIENLRARLGKIMETCALDWSWEYNGAMWQE</sequence>
<comment type="caution">
    <text evidence="1">The sequence shown here is derived from an EMBL/GenBank/DDBJ whole genome shotgun (WGS) entry which is preliminary data.</text>
</comment>
<keyword evidence="2" id="KW-1185">Reference proteome</keyword>
<proteinExistence type="predicted"/>
<dbReference type="Proteomes" id="UP001148629">
    <property type="component" value="Unassembled WGS sequence"/>
</dbReference>
<organism evidence="1 2">
    <name type="scientific">Fusarium decemcellulare</name>
    <dbReference type="NCBI Taxonomy" id="57161"/>
    <lineage>
        <taxon>Eukaryota</taxon>
        <taxon>Fungi</taxon>
        <taxon>Dikarya</taxon>
        <taxon>Ascomycota</taxon>
        <taxon>Pezizomycotina</taxon>
        <taxon>Sordariomycetes</taxon>
        <taxon>Hypocreomycetidae</taxon>
        <taxon>Hypocreales</taxon>
        <taxon>Nectriaceae</taxon>
        <taxon>Fusarium</taxon>
        <taxon>Fusarium decemcellulare species complex</taxon>
    </lineage>
</organism>
<protein>
    <submittedName>
        <fullName evidence="1">Uncharacterized protein</fullName>
    </submittedName>
</protein>
<reference evidence="1" key="1">
    <citation type="submission" date="2022-08" db="EMBL/GenBank/DDBJ databases">
        <title>Genome Sequence of Fusarium decemcellulare.</title>
        <authorList>
            <person name="Buettner E."/>
        </authorList>
    </citation>
    <scope>NUCLEOTIDE SEQUENCE</scope>
    <source>
        <strain evidence="1">Babe19</strain>
    </source>
</reference>
<name>A0ACC1SN13_9HYPO</name>